<dbReference type="EMBL" id="CAAALY010033918">
    <property type="protein sequence ID" value="VEL17720.1"/>
    <property type="molecule type" value="Genomic_DNA"/>
</dbReference>
<evidence type="ECO:0000313" key="2">
    <source>
        <dbReference type="EMBL" id="VEL17720.1"/>
    </source>
</evidence>
<gene>
    <name evidence="2" type="ORF">PXEA_LOCUS11160</name>
</gene>
<keyword evidence="3" id="KW-1185">Reference proteome</keyword>
<dbReference type="AlphaFoldDB" id="A0A448WQM3"/>
<protein>
    <submittedName>
        <fullName evidence="2">Uncharacterized protein</fullName>
    </submittedName>
</protein>
<evidence type="ECO:0000313" key="3">
    <source>
        <dbReference type="Proteomes" id="UP000784294"/>
    </source>
</evidence>
<proteinExistence type="predicted"/>
<feature type="region of interest" description="Disordered" evidence="1">
    <location>
        <begin position="36"/>
        <end position="69"/>
    </location>
</feature>
<name>A0A448WQM3_9PLAT</name>
<dbReference type="Proteomes" id="UP000784294">
    <property type="component" value="Unassembled WGS sequence"/>
</dbReference>
<reference evidence="2" key="1">
    <citation type="submission" date="2018-11" db="EMBL/GenBank/DDBJ databases">
        <authorList>
            <consortium name="Pathogen Informatics"/>
        </authorList>
    </citation>
    <scope>NUCLEOTIDE SEQUENCE</scope>
</reference>
<comment type="caution">
    <text evidence="2">The sequence shown here is derived from an EMBL/GenBank/DDBJ whole genome shotgun (WGS) entry which is preliminary data.</text>
</comment>
<sequence length="351" mass="36659">MSLSRSADSPEPCSVPVMPSSLAARLEAVSLDWANQNGRFAPPDDGSAAAAVGQARRGHSDRRPSAPAADTMFTSAAASGKTGQIMLPANLTGLWSLGWKKSTSSGQNVSSVAGAAVARRKSSLVNAITARVGQSAASAGGGGGPIRKDNRPTSLSTSSLLDIVEVRGAGMGDVLTGDSLAVGSGGQNTHPLKKRSKNRQPLIGLLGAAVYRGPDDGSYSLPNDISSMAKSRFSLFSRRNSAVTLAQTPQVHLLPQPLQPSPAVANPAWQPAGTGPAQSGDLMYVLAGGGTGFLPHLHLVCVFVCVCVYCSLSSTSIFHLHEIHSPQFRRSLFDRRPQSWNSFQNMLYTVN</sequence>
<organism evidence="2 3">
    <name type="scientific">Protopolystoma xenopodis</name>
    <dbReference type="NCBI Taxonomy" id="117903"/>
    <lineage>
        <taxon>Eukaryota</taxon>
        <taxon>Metazoa</taxon>
        <taxon>Spiralia</taxon>
        <taxon>Lophotrochozoa</taxon>
        <taxon>Platyhelminthes</taxon>
        <taxon>Monogenea</taxon>
        <taxon>Polyopisthocotylea</taxon>
        <taxon>Polystomatidea</taxon>
        <taxon>Polystomatidae</taxon>
        <taxon>Protopolystoma</taxon>
    </lineage>
</organism>
<evidence type="ECO:0000256" key="1">
    <source>
        <dbReference type="SAM" id="MobiDB-lite"/>
    </source>
</evidence>
<feature type="region of interest" description="Disordered" evidence="1">
    <location>
        <begin position="135"/>
        <end position="154"/>
    </location>
</feature>
<accession>A0A448WQM3</accession>